<dbReference type="Proteomes" id="UP000799118">
    <property type="component" value="Unassembled WGS sequence"/>
</dbReference>
<keyword evidence="9" id="KW-1185">Reference proteome</keyword>
<evidence type="ECO:0000256" key="5">
    <source>
        <dbReference type="ARBA" id="ARBA00023136"/>
    </source>
</evidence>
<dbReference type="InterPro" id="IPR029058">
    <property type="entry name" value="AB_hydrolase_fold"/>
</dbReference>
<feature type="coiled-coil region" evidence="6">
    <location>
        <begin position="33"/>
        <end position="60"/>
    </location>
</feature>
<evidence type="ECO:0000256" key="7">
    <source>
        <dbReference type="SAM" id="Phobius"/>
    </source>
</evidence>
<proteinExistence type="inferred from homology"/>
<feature type="transmembrane region" description="Helical" evidence="7">
    <location>
        <begin position="216"/>
        <end position="243"/>
    </location>
</feature>
<keyword evidence="3 7" id="KW-0812">Transmembrane</keyword>
<dbReference type="EMBL" id="ML769387">
    <property type="protein sequence ID" value="KAE9409574.1"/>
    <property type="molecule type" value="Genomic_DNA"/>
</dbReference>
<feature type="transmembrane region" description="Helical" evidence="7">
    <location>
        <begin position="187"/>
        <end position="210"/>
    </location>
</feature>
<protein>
    <submittedName>
        <fullName evidence="8">DUF726-domain-containing protein</fullName>
    </submittedName>
</protein>
<keyword evidence="4 7" id="KW-1133">Transmembrane helix</keyword>
<dbReference type="AlphaFoldDB" id="A0A6A4IM85"/>
<gene>
    <name evidence="8" type="ORF">BT96DRAFT_1084991</name>
</gene>
<dbReference type="OrthoDB" id="277931at2759"/>
<evidence type="ECO:0000256" key="2">
    <source>
        <dbReference type="ARBA" id="ARBA00009824"/>
    </source>
</evidence>
<comment type="subcellular location">
    <subcellularLocation>
        <location evidence="1">Membrane</location>
        <topology evidence="1">Multi-pass membrane protein</topology>
    </subcellularLocation>
</comment>
<comment type="similarity">
    <text evidence="2">Belongs to the TMCO4 family.</text>
</comment>
<keyword evidence="5 7" id="KW-0472">Membrane</keyword>
<name>A0A6A4IM85_9AGAR</name>
<dbReference type="Pfam" id="PF05277">
    <property type="entry name" value="DUF726"/>
    <property type="match status" value="1"/>
</dbReference>
<keyword evidence="6" id="KW-0175">Coiled coil</keyword>
<evidence type="ECO:0000256" key="3">
    <source>
        <dbReference type="ARBA" id="ARBA00022692"/>
    </source>
</evidence>
<accession>A0A6A4IM85</accession>
<evidence type="ECO:0000313" key="9">
    <source>
        <dbReference type="Proteomes" id="UP000799118"/>
    </source>
</evidence>
<evidence type="ECO:0000256" key="6">
    <source>
        <dbReference type="SAM" id="Coils"/>
    </source>
</evidence>
<evidence type="ECO:0000256" key="1">
    <source>
        <dbReference type="ARBA" id="ARBA00004141"/>
    </source>
</evidence>
<feature type="transmembrane region" description="Helical" evidence="7">
    <location>
        <begin position="340"/>
        <end position="361"/>
    </location>
</feature>
<dbReference type="SUPFAM" id="SSF53474">
    <property type="entry name" value="alpha/beta-Hydrolases"/>
    <property type="match status" value="1"/>
</dbReference>
<reference evidence="8" key="1">
    <citation type="journal article" date="2019" name="Environ. Microbiol.">
        <title>Fungal ecological strategies reflected in gene transcription - a case study of two litter decomposers.</title>
        <authorList>
            <person name="Barbi F."/>
            <person name="Kohler A."/>
            <person name="Barry K."/>
            <person name="Baskaran P."/>
            <person name="Daum C."/>
            <person name="Fauchery L."/>
            <person name="Ihrmark K."/>
            <person name="Kuo A."/>
            <person name="LaButti K."/>
            <person name="Lipzen A."/>
            <person name="Morin E."/>
            <person name="Grigoriev I.V."/>
            <person name="Henrissat B."/>
            <person name="Lindahl B."/>
            <person name="Martin F."/>
        </authorList>
    </citation>
    <scope>NUCLEOTIDE SEQUENCE</scope>
    <source>
        <strain evidence="8">JB14</strain>
    </source>
</reference>
<dbReference type="GO" id="GO:0016020">
    <property type="term" value="C:membrane"/>
    <property type="evidence" value="ECO:0007669"/>
    <property type="project" value="UniProtKB-SubCell"/>
</dbReference>
<dbReference type="PANTHER" id="PTHR17920">
    <property type="entry name" value="TRANSMEMBRANE AND COILED-COIL DOMAIN-CONTAINING PROTEIN 4 TMCO4"/>
    <property type="match status" value="1"/>
</dbReference>
<dbReference type="InterPro" id="IPR007941">
    <property type="entry name" value="DUF726"/>
</dbReference>
<organism evidence="8 9">
    <name type="scientific">Gymnopus androsaceus JB14</name>
    <dbReference type="NCBI Taxonomy" id="1447944"/>
    <lineage>
        <taxon>Eukaryota</taxon>
        <taxon>Fungi</taxon>
        <taxon>Dikarya</taxon>
        <taxon>Basidiomycota</taxon>
        <taxon>Agaricomycotina</taxon>
        <taxon>Agaricomycetes</taxon>
        <taxon>Agaricomycetidae</taxon>
        <taxon>Agaricales</taxon>
        <taxon>Marasmiineae</taxon>
        <taxon>Omphalotaceae</taxon>
        <taxon>Gymnopus</taxon>
    </lineage>
</organism>
<sequence length="545" mass="58797">MAVALQKIAPPPDLTYSDQEALFQYFYRRLAAYRNTAELYALAENQLSALSDEKKQRRKEEFSKDLNEWAQELVDKAYMVCGQPDGDECPELDEFADTSIGDLPHIPPERLSTVLNAVLFLSITTTKRYSARTRSFLFTNMDAAPDEESIVNTLKHPDEALQEAQQKAEASTKDHASKGKTLRIAGMGLAAIAGGVLVGVTGGLAAPLIGAGMTSILGFLGVGGTAAGCIASGLAGSSAIYGAQSTATMVQRHTREIQDLAIVPVSSDGKGDETLGVRLCISGWLSSEADVTAPWTVFGGDDTLALQWEVKALEELSDALYTLIKTHAMKYVRAEIIRRTVFASLMASLAPIALLKIGQIIDNPWMNTKALALKAGAVLGDLLSKRVFGNRPVTLIGYSFGSLVILEALKRVASLPPSETSHLIQDVFLFGTPASTDPTVWSSVRRLVTGRLVNGYASNDYVLAILSRASDVSWKVAGLHAVDVQGVENVHFEEIDGHTKWRERIGQCLRAVGAPGIKEVDVQMSVVDEDKMTEEEAEEVLAKGL</sequence>
<dbReference type="PANTHER" id="PTHR17920:SF22">
    <property type="entry name" value="DUF726 DOMAIN PROTEIN (AFU_ORTHOLOGUE AFUA_2G12860)"/>
    <property type="match status" value="1"/>
</dbReference>
<evidence type="ECO:0000256" key="4">
    <source>
        <dbReference type="ARBA" id="ARBA00022989"/>
    </source>
</evidence>
<evidence type="ECO:0000313" key="8">
    <source>
        <dbReference type="EMBL" id="KAE9409574.1"/>
    </source>
</evidence>